<evidence type="ECO:0000256" key="4">
    <source>
        <dbReference type="ARBA" id="ARBA00023163"/>
    </source>
</evidence>
<evidence type="ECO:0000256" key="5">
    <source>
        <dbReference type="ARBA" id="ARBA00023242"/>
    </source>
</evidence>
<proteinExistence type="inferred from homology"/>
<dbReference type="OrthoDB" id="5398665at2759"/>
<keyword evidence="5 7" id="KW-0539">Nucleus</keyword>
<evidence type="ECO:0000313" key="9">
    <source>
        <dbReference type="EMBL" id="KAF2757298.1"/>
    </source>
</evidence>
<evidence type="ECO:0000313" key="10">
    <source>
        <dbReference type="Proteomes" id="UP000799437"/>
    </source>
</evidence>
<protein>
    <recommendedName>
        <fullName evidence="1">Mating-type protein MAT-1</fullName>
    </recommendedName>
</protein>
<sequence>MSSSDFDHVDWAADFLTHQMQGWKPAQFARFFDKVSIVQFQLPQDFSFGNDNDTYSVNDFNLTALELQGYSPGFSGNYSVVSSPSVVNSPETDTDDADGSTTLQVIPKAERVIKPEQKDRRNKKLTMRKAADLTVKRPKGVNAFMCFRAHHCTAFFSLGEQKLRSAFIGQLWAGDVCRREWIILAIAYSTIRDAVGKDNAPIKVFLELVCPWVGIPAPENYLSAYGYSLTEASELVQPAHFPNREEFNIRSGFTEKDVIEYCQSNGYPHELPVEETASSTMVMTVASAPQEMEVTNMMPQPVVNNVDFNMESLFDHQDYGNLYTLDGTSFDQNFTAIPQDVGISFAPETFWDLN</sequence>
<name>A0A6A6W2Y3_9PEZI</name>
<keyword evidence="4 7" id="KW-0804">Transcription</keyword>
<dbReference type="AlphaFoldDB" id="A0A6A6W2Y3"/>
<evidence type="ECO:0000256" key="6">
    <source>
        <dbReference type="ARBA" id="ARBA00035106"/>
    </source>
</evidence>
<dbReference type="GeneID" id="54483474"/>
<evidence type="ECO:0000256" key="2">
    <source>
        <dbReference type="ARBA" id="ARBA00023015"/>
    </source>
</evidence>
<gene>
    <name evidence="9" type="ORF">EJ05DRAFT_453066</name>
</gene>
<evidence type="ECO:0000259" key="8">
    <source>
        <dbReference type="PROSITE" id="PS51325"/>
    </source>
</evidence>
<keyword evidence="10" id="KW-1185">Reference proteome</keyword>
<accession>A0A6A6W2Y3</accession>
<organism evidence="9 10">
    <name type="scientific">Pseudovirgaria hyperparasitica</name>
    <dbReference type="NCBI Taxonomy" id="470096"/>
    <lineage>
        <taxon>Eukaryota</taxon>
        <taxon>Fungi</taxon>
        <taxon>Dikarya</taxon>
        <taxon>Ascomycota</taxon>
        <taxon>Pezizomycotina</taxon>
        <taxon>Dothideomycetes</taxon>
        <taxon>Dothideomycetes incertae sedis</taxon>
        <taxon>Acrospermales</taxon>
        <taxon>Acrospermaceae</taxon>
        <taxon>Pseudovirgaria</taxon>
    </lineage>
</organism>
<evidence type="ECO:0000256" key="3">
    <source>
        <dbReference type="ARBA" id="ARBA00023125"/>
    </source>
</evidence>
<comment type="similarity">
    <text evidence="7">Belongs to the MATALPHA1 family.</text>
</comment>
<comment type="function">
    <text evidence="6">Mating type proteins are sequence specific DNA-binding proteins that act as master switches in fungal differentiation by controlling gene expression in a cell type-specific fashion. Transcriptional activator that induces the transcription of alpha-specific genes.</text>
</comment>
<keyword evidence="3 7" id="KW-0238">DNA-binding</keyword>
<keyword evidence="2 7" id="KW-0805">Transcription regulation</keyword>
<comment type="subcellular location">
    <subcellularLocation>
        <location evidence="7">Nucleus</location>
    </subcellularLocation>
</comment>
<dbReference type="GO" id="GO:0005634">
    <property type="term" value="C:nucleus"/>
    <property type="evidence" value="ECO:0007669"/>
    <property type="project" value="UniProtKB-SubCell"/>
</dbReference>
<dbReference type="EMBL" id="ML996573">
    <property type="protein sequence ID" value="KAF2757298.1"/>
    <property type="molecule type" value="Genomic_DNA"/>
</dbReference>
<dbReference type="Pfam" id="PF04769">
    <property type="entry name" value="MATalpha_HMGbox"/>
    <property type="match status" value="1"/>
</dbReference>
<dbReference type="Proteomes" id="UP000799437">
    <property type="component" value="Unassembled WGS sequence"/>
</dbReference>
<dbReference type="GO" id="GO:0008301">
    <property type="term" value="F:DNA binding, bending"/>
    <property type="evidence" value="ECO:0007669"/>
    <property type="project" value="InterPro"/>
</dbReference>
<dbReference type="PROSITE" id="PS51325">
    <property type="entry name" value="ALPHA_BOX"/>
    <property type="match status" value="1"/>
</dbReference>
<feature type="domain" description="Alpha box" evidence="8">
    <location>
        <begin position="135"/>
        <end position="192"/>
    </location>
</feature>
<evidence type="ECO:0000256" key="7">
    <source>
        <dbReference type="RuleBase" id="RU003516"/>
    </source>
</evidence>
<reference evidence="9" key="1">
    <citation type="journal article" date="2020" name="Stud. Mycol.">
        <title>101 Dothideomycetes genomes: a test case for predicting lifestyles and emergence of pathogens.</title>
        <authorList>
            <person name="Haridas S."/>
            <person name="Albert R."/>
            <person name="Binder M."/>
            <person name="Bloem J."/>
            <person name="Labutti K."/>
            <person name="Salamov A."/>
            <person name="Andreopoulos B."/>
            <person name="Baker S."/>
            <person name="Barry K."/>
            <person name="Bills G."/>
            <person name="Bluhm B."/>
            <person name="Cannon C."/>
            <person name="Castanera R."/>
            <person name="Culley D."/>
            <person name="Daum C."/>
            <person name="Ezra D."/>
            <person name="Gonzalez J."/>
            <person name="Henrissat B."/>
            <person name="Kuo A."/>
            <person name="Liang C."/>
            <person name="Lipzen A."/>
            <person name="Lutzoni F."/>
            <person name="Magnuson J."/>
            <person name="Mondo S."/>
            <person name="Nolan M."/>
            <person name="Ohm R."/>
            <person name="Pangilinan J."/>
            <person name="Park H.-J."/>
            <person name="Ramirez L."/>
            <person name="Alfaro M."/>
            <person name="Sun H."/>
            <person name="Tritt A."/>
            <person name="Yoshinaga Y."/>
            <person name="Zwiers L.-H."/>
            <person name="Turgeon B."/>
            <person name="Goodwin S."/>
            <person name="Spatafora J."/>
            <person name="Crous P."/>
            <person name="Grigoriev I."/>
        </authorList>
    </citation>
    <scope>NUCLEOTIDE SEQUENCE</scope>
    <source>
        <strain evidence="9">CBS 121739</strain>
    </source>
</reference>
<dbReference type="InterPro" id="IPR006856">
    <property type="entry name" value="MATalpha_HMGbox"/>
</dbReference>
<dbReference type="RefSeq" id="XP_033599749.1">
    <property type="nucleotide sequence ID" value="XM_033742420.1"/>
</dbReference>
<dbReference type="GO" id="GO:0045895">
    <property type="term" value="P:positive regulation of mating-type specific transcription, DNA-templated"/>
    <property type="evidence" value="ECO:0007669"/>
    <property type="project" value="InterPro"/>
</dbReference>
<evidence type="ECO:0000256" key="1">
    <source>
        <dbReference type="ARBA" id="ARBA00015083"/>
    </source>
</evidence>